<dbReference type="InterPro" id="IPR048228">
    <property type="entry name" value="HelD_bacillota"/>
</dbReference>
<gene>
    <name evidence="8" type="ORF">BJR07_25675</name>
</gene>
<feature type="coiled-coil region" evidence="6">
    <location>
        <begin position="372"/>
        <end position="430"/>
    </location>
</feature>
<evidence type="ECO:0000256" key="5">
    <source>
        <dbReference type="PROSITE-ProRule" id="PRU00560"/>
    </source>
</evidence>
<name>A0A1C4AA33_BACCE</name>
<dbReference type="Pfam" id="PF13538">
    <property type="entry name" value="UvrD_C_2"/>
    <property type="match status" value="1"/>
</dbReference>
<proteinExistence type="predicted"/>
<evidence type="ECO:0000256" key="4">
    <source>
        <dbReference type="ARBA" id="ARBA00022840"/>
    </source>
</evidence>
<dbReference type="GO" id="GO:0003677">
    <property type="term" value="F:DNA binding"/>
    <property type="evidence" value="ECO:0007669"/>
    <property type="project" value="InterPro"/>
</dbReference>
<comment type="caution">
    <text evidence="8">The sequence shown here is derived from an EMBL/GenBank/DDBJ whole genome shotgun (WGS) entry which is preliminary data.</text>
</comment>
<dbReference type="Pfam" id="PF00580">
    <property type="entry name" value="UvrD-helicase"/>
    <property type="match status" value="1"/>
</dbReference>
<dbReference type="SUPFAM" id="SSF52540">
    <property type="entry name" value="P-loop containing nucleoside triphosphate hydrolases"/>
    <property type="match status" value="1"/>
</dbReference>
<dbReference type="PROSITE" id="PS51198">
    <property type="entry name" value="UVRD_HELICASE_ATP_BIND"/>
    <property type="match status" value="1"/>
</dbReference>
<keyword evidence="3 5" id="KW-0347">Helicase</keyword>
<dbReference type="EMBL" id="MPON01000011">
    <property type="protein sequence ID" value="OKA33831.1"/>
    <property type="molecule type" value="Genomic_DNA"/>
</dbReference>
<evidence type="ECO:0000313" key="8">
    <source>
        <dbReference type="EMBL" id="OKA33831.1"/>
    </source>
</evidence>
<dbReference type="InterPro" id="IPR027785">
    <property type="entry name" value="UvrD-like_helicase_C"/>
</dbReference>
<organism evidence="8 9">
    <name type="scientific">Bacillus cereus</name>
    <dbReference type="NCBI Taxonomy" id="1396"/>
    <lineage>
        <taxon>Bacteria</taxon>
        <taxon>Bacillati</taxon>
        <taxon>Bacillota</taxon>
        <taxon>Bacilli</taxon>
        <taxon>Bacillales</taxon>
        <taxon>Bacillaceae</taxon>
        <taxon>Bacillus</taxon>
        <taxon>Bacillus cereus group</taxon>
    </lineage>
</organism>
<dbReference type="PANTHER" id="PTHR11070">
    <property type="entry name" value="UVRD / RECB / PCRA DNA HELICASE FAMILY MEMBER"/>
    <property type="match status" value="1"/>
</dbReference>
<dbReference type="GO" id="GO:0005829">
    <property type="term" value="C:cytosol"/>
    <property type="evidence" value="ECO:0007669"/>
    <property type="project" value="TreeGrafter"/>
</dbReference>
<dbReference type="GO" id="GO:0000725">
    <property type="term" value="P:recombinational repair"/>
    <property type="evidence" value="ECO:0007669"/>
    <property type="project" value="TreeGrafter"/>
</dbReference>
<dbReference type="InterPro" id="IPR014016">
    <property type="entry name" value="UvrD-like_ATP-bd"/>
</dbReference>
<evidence type="ECO:0000256" key="3">
    <source>
        <dbReference type="ARBA" id="ARBA00022806"/>
    </source>
</evidence>
<evidence type="ECO:0000256" key="6">
    <source>
        <dbReference type="SAM" id="Coils"/>
    </source>
</evidence>
<feature type="domain" description="UvrD-like helicase ATP-binding" evidence="7">
    <location>
        <begin position="184"/>
        <end position="573"/>
    </location>
</feature>
<dbReference type="RefSeq" id="WP_073518916.1">
    <property type="nucleotide sequence ID" value="NZ_MPOM01000009.1"/>
</dbReference>
<dbReference type="GO" id="GO:0016887">
    <property type="term" value="F:ATP hydrolysis activity"/>
    <property type="evidence" value="ECO:0007669"/>
    <property type="project" value="RHEA"/>
</dbReference>
<dbReference type="GO" id="GO:0043138">
    <property type="term" value="F:3'-5' DNA helicase activity"/>
    <property type="evidence" value="ECO:0007669"/>
    <property type="project" value="UniProtKB-EC"/>
</dbReference>
<dbReference type="InterPro" id="IPR027417">
    <property type="entry name" value="P-loop_NTPase"/>
</dbReference>
<dbReference type="GO" id="GO:0005524">
    <property type="term" value="F:ATP binding"/>
    <property type="evidence" value="ECO:0007669"/>
    <property type="project" value="UniProtKB-UniRule"/>
</dbReference>
<evidence type="ECO:0000259" key="7">
    <source>
        <dbReference type="PROSITE" id="PS51198"/>
    </source>
</evidence>
<sequence>MNTTLITEEQKYLDKTVKVIDSLLEQTENEMKTEVTSQVEASLQEIKHKQIKKLNVARKSPYFGRLDFEDDYGEETIYIGKKGIDDDGELVVVDWRTDLGKLYNAYQGVQSRFSIGNDQNQFVQILGKRGIIIQDGTINSVNEIGQSGIVEEEDGQQVKYMDDYLNEILSNTGESHQLRDIVSSIQAEQDEIIRLPLKDTIIVQGAAGSGKSTIALHRISYLLYQYHEQVKPQDILILAPNEIFLSYIKDIVPEIEVDGIEQRTFYDWASTYFTDVNSIPELHDHYVNVYASSNKEDLIKVSKYKGSLRFKKLLDDFVEYIGSTMIPHGSIIIGSDVMLQKDEIHNFYQTKEHLPLNVRMKKVKDFITSWSIAETKKKIKQIEDEFEDAYQKWIITLPEGDERKAIYEALEKAKELREKVFREKMKSEIELYVKKMQHISAILMYKSVFQKKVFDTFHKGIEQELLSLLLKNGRQVKQEKFTYEDIAPLIYLDAKINGKKLEYEHIFIDEAQDYSPFQLAIMKDYAKSMTILGDIGQGIFSFYGLDRWEEIESYVFKEKEYKRLHLQTSYRSTRQVMDMANRVLLNSNYDFPLVIPVNRPGAVPAIQNVANAGELYDKMVSSIQEFDGKGHKTVAILTDTKQEAIDTYDELERRGVNSIQVISEGRQELYEKIVIIPSYLVKGLEFDAVIIHDVSKTTFKDETLHAKMLYMSITRAHHDLYMFYRGNISPLLEDRDPNAPPKPRKSFEDWLITDISNPNIEPQVEKMKVVEQEDTLRLFDDEEEEVVMEAFEEDRERYYDFYAWLKVWHRWAELKKRLQD</sequence>
<protein>
    <recommendedName>
        <fullName evidence="7">UvrD-like helicase ATP-binding domain-containing protein</fullName>
    </recommendedName>
</protein>
<keyword evidence="6" id="KW-0175">Coiled coil</keyword>
<evidence type="ECO:0000256" key="1">
    <source>
        <dbReference type="ARBA" id="ARBA00022741"/>
    </source>
</evidence>
<evidence type="ECO:0000313" key="9">
    <source>
        <dbReference type="Proteomes" id="UP000186535"/>
    </source>
</evidence>
<reference evidence="8 9" key="1">
    <citation type="submission" date="2016-11" db="EMBL/GenBank/DDBJ databases">
        <title>Identification of Bacillus cereus isolated from egg-white.</title>
        <authorList>
            <person name="Soni A."/>
            <person name="Oey I."/>
            <person name="Silcock P."/>
            <person name="Bremer P."/>
        </authorList>
    </citation>
    <scope>NUCLEOTIDE SEQUENCE [LARGE SCALE GENOMIC DNA]</scope>
    <source>
        <strain evidence="8 9">NZAS03</strain>
    </source>
</reference>
<dbReference type="AlphaFoldDB" id="A0A1C4AA33"/>
<evidence type="ECO:0000256" key="2">
    <source>
        <dbReference type="ARBA" id="ARBA00022801"/>
    </source>
</evidence>
<dbReference type="Gene3D" id="3.40.50.300">
    <property type="entry name" value="P-loop containing nucleotide triphosphate hydrolases"/>
    <property type="match status" value="3"/>
</dbReference>
<dbReference type="InterPro" id="IPR000212">
    <property type="entry name" value="DNA_helicase_UvrD/REP"/>
</dbReference>
<dbReference type="NCBIfam" id="NF041464">
    <property type="entry name" value="HelD_BACSU"/>
    <property type="match status" value="1"/>
</dbReference>
<keyword evidence="4 5" id="KW-0067">ATP-binding</keyword>
<keyword evidence="2 5" id="KW-0378">Hydrolase</keyword>
<dbReference type="PANTHER" id="PTHR11070:SF17">
    <property type="entry name" value="DNA HELICASE IV"/>
    <property type="match status" value="1"/>
</dbReference>
<keyword evidence="1 5" id="KW-0547">Nucleotide-binding</keyword>
<feature type="binding site" evidence="5">
    <location>
        <begin position="205"/>
        <end position="212"/>
    </location>
    <ligand>
        <name>ATP</name>
        <dbReference type="ChEBI" id="CHEBI:30616"/>
    </ligand>
</feature>
<accession>A0A1C4AA33</accession>
<dbReference type="Proteomes" id="UP000186535">
    <property type="component" value="Unassembled WGS sequence"/>
</dbReference>